<dbReference type="Gene3D" id="1.10.3720.10">
    <property type="entry name" value="MetI-like"/>
    <property type="match status" value="1"/>
</dbReference>
<dbReference type="PROSITE" id="PS50928">
    <property type="entry name" value="ABC_TM1"/>
    <property type="match status" value="1"/>
</dbReference>
<reference evidence="10" key="2">
    <citation type="submission" date="2016-10" db="EMBL/GenBank/DDBJ databases">
        <authorList>
            <person name="de Groot N.N."/>
        </authorList>
    </citation>
    <scope>NUCLEOTIDE SEQUENCE [LARGE SCALE GENOMIC DNA]</scope>
    <source>
        <strain evidence="10">DSM 21368</strain>
    </source>
</reference>
<evidence type="ECO:0000256" key="6">
    <source>
        <dbReference type="ARBA" id="ARBA00023136"/>
    </source>
</evidence>
<keyword evidence="4 7" id="KW-0812">Transmembrane</keyword>
<evidence type="ECO:0000259" key="9">
    <source>
        <dbReference type="PROSITE" id="PS50928"/>
    </source>
</evidence>
<feature type="transmembrane region" description="Helical" evidence="7">
    <location>
        <begin position="280"/>
        <end position="301"/>
    </location>
</feature>
<evidence type="ECO:0000313" key="12">
    <source>
        <dbReference type="Proteomes" id="UP000199220"/>
    </source>
</evidence>
<name>A0A1H5B4S3_9MICO</name>
<keyword evidence="10" id="KW-0762">Sugar transport</keyword>
<sequence>MTSTNVPIARAGSSTDSSGRRRRLGRGELAGWLFIAPLIFGILAFQLVPIVVSIVASFTNWDGITTPQFIGADNYAGLAQDDLFWTTLRNTVLFTLGVIPLTTVGALLLAVLCQGKSRVSNVVFRTAYFTPYVTSIVAIGLVWSKLLAPSGFINSVFAMVGVEGPAWLTNSTWALPAVILISAWQGIGYPMIILLGGLQSIDDSLNEAAKIDGAGSRRRFFSITLPLLTPQIFFVLVTQFITSFQVFALIFVLTSGGPGNATNVYIYYLYQNAFTFGQLGYASAMAWILFIIIGAVTFLQLRLQKRWVFYN</sequence>
<dbReference type="GO" id="GO:0055085">
    <property type="term" value="P:transmembrane transport"/>
    <property type="evidence" value="ECO:0007669"/>
    <property type="project" value="InterPro"/>
</dbReference>
<evidence type="ECO:0000313" key="11">
    <source>
        <dbReference type="EMBL" id="SEE60765.1"/>
    </source>
</evidence>
<feature type="transmembrane region" description="Helical" evidence="7">
    <location>
        <begin position="219"/>
        <end position="241"/>
    </location>
</feature>
<evidence type="ECO:0000256" key="5">
    <source>
        <dbReference type="ARBA" id="ARBA00022989"/>
    </source>
</evidence>
<keyword evidence="12" id="KW-1185">Reference proteome</keyword>
<feature type="transmembrane region" description="Helical" evidence="7">
    <location>
        <begin position="132"/>
        <end position="153"/>
    </location>
</feature>
<reference evidence="12" key="1">
    <citation type="submission" date="2016-10" db="EMBL/GenBank/DDBJ databases">
        <authorList>
            <person name="Varghese N."/>
            <person name="Submissions S."/>
        </authorList>
    </citation>
    <scope>NUCLEOTIDE SEQUENCE [LARGE SCALE GENOMIC DNA]</scope>
    <source>
        <strain evidence="12">DSM 21368</strain>
    </source>
</reference>
<feature type="transmembrane region" description="Helical" evidence="7">
    <location>
        <begin position="173"/>
        <end position="198"/>
    </location>
</feature>
<dbReference type="Pfam" id="PF00528">
    <property type="entry name" value="BPD_transp_1"/>
    <property type="match status" value="1"/>
</dbReference>
<feature type="region of interest" description="Disordered" evidence="8">
    <location>
        <begin position="1"/>
        <end position="21"/>
    </location>
</feature>
<evidence type="ECO:0000256" key="2">
    <source>
        <dbReference type="ARBA" id="ARBA00022448"/>
    </source>
</evidence>
<evidence type="ECO:0000256" key="1">
    <source>
        <dbReference type="ARBA" id="ARBA00004651"/>
    </source>
</evidence>
<evidence type="ECO:0000256" key="4">
    <source>
        <dbReference type="ARBA" id="ARBA00022692"/>
    </source>
</evidence>
<accession>A0A1H5B4S3</accession>
<feature type="transmembrane region" description="Helical" evidence="7">
    <location>
        <begin position="247"/>
        <end position="268"/>
    </location>
</feature>
<gene>
    <name evidence="10" type="ORF">SAMN04488554_0010</name>
    <name evidence="11" type="ORF">SAMN04488554_2129</name>
</gene>
<keyword evidence="2 7" id="KW-0813">Transport</keyword>
<organism evidence="10 12">
    <name type="scientific">Ruania alba</name>
    <dbReference type="NCBI Taxonomy" id="648782"/>
    <lineage>
        <taxon>Bacteria</taxon>
        <taxon>Bacillati</taxon>
        <taxon>Actinomycetota</taxon>
        <taxon>Actinomycetes</taxon>
        <taxon>Micrococcales</taxon>
        <taxon>Ruaniaceae</taxon>
        <taxon>Ruania</taxon>
    </lineage>
</organism>
<dbReference type="PANTHER" id="PTHR30193:SF37">
    <property type="entry name" value="INNER MEMBRANE ABC TRANSPORTER PERMEASE PROTEIN YCJO"/>
    <property type="match status" value="1"/>
</dbReference>
<dbReference type="InterPro" id="IPR035906">
    <property type="entry name" value="MetI-like_sf"/>
</dbReference>
<dbReference type="PANTHER" id="PTHR30193">
    <property type="entry name" value="ABC TRANSPORTER PERMEASE PROTEIN"/>
    <property type="match status" value="1"/>
</dbReference>
<protein>
    <submittedName>
        <fullName evidence="11">Carbohydrate ABC transporter membrane protein 1, CUT1 family</fullName>
    </submittedName>
    <submittedName>
        <fullName evidence="10">Multiple sugar transport system permease protein</fullName>
    </submittedName>
</protein>
<dbReference type="OrthoDB" id="4053402at2"/>
<keyword evidence="3" id="KW-1003">Cell membrane</keyword>
<dbReference type="STRING" id="648782.SAMN04488554_0010"/>
<dbReference type="CDD" id="cd06261">
    <property type="entry name" value="TM_PBP2"/>
    <property type="match status" value="1"/>
</dbReference>
<dbReference type="EMBL" id="FNTX01000002">
    <property type="protein sequence ID" value="SEE60765.1"/>
    <property type="molecule type" value="Genomic_DNA"/>
</dbReference>
<dbReference type="SUPFAM" id="SSF160964">
    <property type="entry name" value="MalF N-terminal region-like"/>
    <property type="match status" value="1"/>
</dbReference>
<comment type="similarity">
    <text evidence="7">Belongs to the binding-protein-dependent transport system permease family.</text>
</comment>
<feature type="domain" description="ABC transmembrane type-1" evidence="9">
    <location>
        <begin position="88"/>
        <end position="300"/>
    </location>
</feature>
<dbReference type="RefSeq" id="WP_089771130.1">
    <property type="nucleotide sequence ID" value="NZ_FNTX01000001.1"/>
</dbReference>
<evidence type="ECO:0000313" key="10">
    <source>
        <dbReference type="EMBL" id="SED49522.1"/>
    </source>
</evidence>
<evidence type="ECO:0000256" key="3">
    <source>
        <dbReference type="ARBA" id="ARBA00022475"/>
    </source>
</evidence>
<feature type="transmembrane region" description="Helical" evidence="7">
    <location>
        <begin position="29"/>
        <end position="56"/>
    </location>
</feature>
<evidence type="ECO:0000256" key="7">
    <source>
        <dbReference type="RuleBase" id="RU363032"/>
    </source>
</evidence>
<keyword evidence="6 7" id="KW-0472">Membrane</keyword>
<dbReference type="Proteomes" id="UP000199220">
    <property type="component" value="Unassembled WGS sequence"/>
</dbReference>
<proteinExistence type="inferred from homology"/>
<keyword evidence="5 7" id="KW-1133">Transmembrane helix</keyword>
<comment type="subcellular location">
    <subcellularLocation>
        <location evidence="1 7">Cell membrane</location>
        <topology evidence="1 7">Multi-pass membrane protein</topology>
    </subcellularLocation>
</comment>
<dbReference type="GO" id="GO:0005886">
    <property type="term" value="C:plasma membrane"/>
    <property type="evidence" value="ECO:0007669"/>
    <property type="project" value="UniProtKB-SubCell"/>
</dbReference>
<dbReference type="AlphaFoldDB" id="A0A1H5B4S3"/>
<evidence type="ECO:0000256" key="8">
    <source>
        <dbReference type="SAM" id="MobiDB-lite"/>
    </source>
</evidence>
<dbReference type="EMBL" id="FNTX01000001">
    <property type="protein sequence ID" value="SED49522.1"/>
    <property type="molecule type" value="Genomic_DNA"/>
</dbReference>
<dbReference type="InterPro" id="IPR051393">
    <property type="entry name" value="ABC_transporter_permease"/>
</dbReference>
<dbReference type="SUPFAM" id="SSF161098">
    <property type="entry name" value="MetI-like"/>
    <property type="match status" value="1"/>
</dbReference>
<feature type="transmembrane region" description="Helical" evidence="7">
    <location>
        <begin position="92"/>
        <end position="112"/>
    </location>
</feature>
<dbReference type="InterPro" id="IPR000515">
    <property type="entry name" value="MetI-like"/>
</dbReference>